<dbReference type="InterPro" id="IPR002139">
    <property type="entry name" value="Ribo/fructo_kinase"/>
</dbReference>
<dbReference type="GO" id="GO:0006796">
    <property type="term" value="P:phosphate-containing compound metabolic process"/>
    <property type="evidence" value="ECO:0007669"/>
    <property type="project" value="UniProtKB-ARBA"/>
</dbReference>
<dbReference type="InterPro" id="IPR011611">
    <property type="entry name" value="PfkB_dom"/>
</dbReference>
<dbReference type="CDD" id="cd01166">
    <property type="entry name" value="KdgK"/>
    <property type="match status" value="1"/>
</dbReference>
<protein>
    <submittedName>
        <fullName evidence="4">Carbohydrate kinase family protein</fullName>
    </submittedName>
</protein>
<dbReference type="AlphaFoldDB" id="A0A414J516"/>
<comment type="caution">
    <text evidence="4">The sequence shown here is derived from an EMBL/GenBank/DDBJ whole genome shotgun (WGS) entry which is preliminary data.</text>
</comment>
<evidence type="ECO:0000313" key="4">
    <source>
        <dbReference type="EMBL" id="RHE39537.1"/>
    </source>
</evidence>
<organism evidence="4 5">
    <name type="scientific">Blautia obeum</name>
    <dbReference type="NCBI Taxonomy" id="40520"/>
    <lineage>
        <taxon>Bacteria</taxon>
        <taxon>Bacillati</taxon>
        <taxon>Bacillota</taxon>
        <taxon>Clostridia</taxon>
        <taxon>Lachnospirales</taxon>
        <taxon>Lachnospiraceae</taxon>
        <taxon>Blautia</taxon>
    </lineage>
</organism>
<dbReference type="PANTHER" id="PTHR10584">
    <property type="entry name" value="SUGAR KINASE"/>
    <property type="match status" value="1"/>
</dbReference>
<dbReference type="Proteomes" id="UP000283745">
    <property type="component" value="Unassembled WGS sequence"/>
</dbReference>
<dbReference type="GO" id="GO:0016301">
    <property type="term" value="F:kinase activity"/>
    <property type="evidence" value="ECO:0007669"/>
    <property type="project" value="UniProtKB-KW"/>
</dbReference>
<dbReference type="GO" id="GO:0005829">
    <property type="term" value="C:cytosol"/>
    <property type="evidence" value="ECO:0007669"/>
    <property type="project" value="TreeGrafter"/>
</dbReference>
<dbReference type="EMBL" id="QSKF01000007">
    <property type="protein sequence ID" value="RHE39537.1"/>
    <property type="molecule type" value="Genomic_DNA"/>
</dbReference>
<evidence type="ECO:0000256" key="1">
    <source>
        <dbReference type="ARBA" id="ARBA00022679"/>
    </source>
</evidence>
<dbReference type="PRINTS" id="PR00990">
    <property type="entry name" value="RIBOKINASE"/>
</dbReference>
<feature type="domain" description="Carbohydrate kinase PfkB" evidence="3">
    <location>
        <begin position="8"/>
        <end position="299"/>
    </location>
</feature>
<dbReference type="PANTHER" id="PTHR10584:SF166">
    <property type="entry name" value="RIBOKINASE"/>
    <property type="match status" value="1"/>
</dbReference>
<reference evidence="4 5" key="1">
    <citation type="submission" date="2018-08" db="EMBL/GenBank/DDBJ databases">
        <title>A genome reference for cultivated species of the human gut microbiota.</title>
        <authorList>
            <person name="Zou Y."/>
            <person name="Xue W."/>
            <person name="Luo G."/>
        </authorList>
    </citation>
    <scope>NUCLEOTIDE SEQUENCE [LARGE SCALE GENOMIC DNA]</scope>
    <source>
        <strain evidence="4 5">AM28-23</strain>
    </source>
</reference>
<keyword evidence="1" id="KW-0808">Transferase</keyword>
<name>A0A414J516_9FIRM</name>
<dbReference type="Pfam" id="PF00294">
    <property type="entry name" value="PfkB"/>
    <property type="match status" value="1"/>
</dbReference>
<accession>A0A414J516</accession>
<evidence type="ECO:0000313" key="5">
    <source>
        <dbReference type="Proteomes" id="UP000283745"/>
    </source>
</evidence>
<dbReference type="Gene3D" id="3.40.1190.20">
    <property type="match status" value="1"/>
</dbReference>
<sequence>MGEQKKYDVICIGQAVQDILTTNVPKNAFMMETDTVKADSLTITTGGDAVNEAIILSRLGNKSSVVVRLDNRNVGNMIYQELKDENVDVSLVSRQDDCENFTSMIFIHPDGDHDFIVGPGKNYMLSRSDVDFSVFSKARAVSAGSLFTLGELDTNGIEEIFKIAQDSGAYTFADANFDLKGIGPDAIKGVYPYTDYIIPSLNEAMYMTGKKNVDDIADWFLAHGVKNVMLKLGSKGCFFKNKDERFFEDPYEITPVDTTGCGDNFAAAFIHGVLHGMTHKECAEFACGAGGLNSQGIGAHMYIKSEQQIRDFMAKTPKRDVKR</sequence>
<evidence type="ECO:0000256" key="2">
    <source>
        <dbReference type="ARBA" id="ARBA00022777"/>
    </source>
</evidence>
<gene>
    <name evidence="4" type="ORF">DW740_09865</name>
</gene>
<keyword evidence="2 4" id="KW-0418">Kinase</keyword>
<evidence type="ECO:0000259" key="3">
    <source>
        <dbReference type="Pfam" id="PF00294"/>
    </source>
</evidence>
<dbReference type="RefSeq" id="WP_015541567.1">
    <property type="nucleotide sequence ID" value="NZ_CABJFK010000007.1"/>
</dbReference>
<dbReference type="SUPFAM" id="SSF53613">
    <property type="entry name" value="Ribokinase-like"/>
    <property type="match status" value="1"/>
</dbReference>
<dbReference type="InterPro" id="IPR029056">
    <property type="entry name" value="Ribokinase-like"/>
</dbReference>
<proteinExistence type="predicted"/>